<dbReference type="InterPro" id="IPR058130">
    <property type="entry name" value="PEA_transf_C"/>
</dbReference>
<dbReference type="Pfam" id="PF00884">
    <property type="entry name" value="Sulfatase"/>
    <property type="match status" value="1"/>
</dbReference>
<evidence type="ECO:0008006" key="12">
    <source>
        <dbReference type="Google" id="ProtNLM"/>
    </source>
</evidence>
<dbReference type="PANTHER" id="PTHR30443">
    <property type="entry name" value="INNER MEMBRANE PROTEIN"/>
    <property type="match status" value="1"/>
</dbReference>
<keyword evidence="7 8" id="KW-0472">Membrane</keyword>
<feature type="transmembrane region" description="Helical" evidence="8">
    <location>
        <begin position="35"/>
        <end position="52"/>
    </location>
</feature>
<keyword evidence="6 8" id="KW-1133">Transmembrane helix</keyword>
<dbReference type="GO" id="GO:0009244">
    <property type="term" value="P:lipopolysaccharide core region biosynthetic process"/>
    <property type="evidence" value="ECO:0007669"/>
    <property type="project" value="TreeGrafter"/>
</dbReference>
<dbReference type="EMBL" id="UINC01108727">
    <property type="protein sequence ID" value="SVC75041.1"/>
    <property type="molecule type" value="Genomic_DNA"/>
</dbReference>
<dbReference type="GO" id="GO:0016776">
    <property type="term" value="F:phosphotransferase activity, phosphate group as acceptor"/>
    <property type="evidence" value="ECO:0007669"/>
    <property type="project" value="TreeGrafter"/>
</dbReference>
<evidence type="ECO:0000256" key="4">
    <source>
        <dbReference type="ARBA" id="ARBA00022679"/>
    </source>
</evidence>
<dbReference type="InterPro" id="IPR012549">
    <property type="entry name" value="EptA-like_N"/>
</dbReference>
<organism evidence="11">
    <name type="scientific">marine metagenome</name>
    <dbReference type="NCBI Taxonomy" id="408172"/>
    <lineage>
        <taxon>unclassified sequences</taxon>
        <taxon>metagenomes</taxon>
        <taxon>ecological metagenomes</taxon>
    </lineage>
</organism>
<reference evidence="11" key="1">
    <citation type="submission" date="2018-05" db="EMBL/GenBank/DDBJ databases">
        <authorList>
            <person name="Lanie J.A."/>
            <person name="Ng W.-L."/>
            <person name="Kazmierczak K.M."/>
            <person name="Andrzejewski T.M."/>
            <person name="Davidsen T.M."/>
            <person name="Wayne K.J."/>
            <person name="Tettelin H."/>
            <person name="Glass J.I."/>
            <person name="Rusch D."/>
            <person name="Podicherti R."/>
            <person name="Tsui H.-C.T."/>
            <person name="Winkler M.E."/>
        </authorList>
    </citation>
    <scope>NUCLEOTIDE SEQUENCE</scope>
</reference>
<accession>A0A382PSR6</accession>
<evidence type="ECO:0000256" key="5">
    <source>
        <dbReference type="ARBA" id="ARBA00022692"/>
    </source>
</evidence>
<feature type="non-terminal residue" evidence="11">
    <location>
        <position position="1"/>
    </location>
</feature>
<dbReference type="InterPro" id="IPR000917">
    <property type="entry name" value="Sulfatase_N"/>
</dbReference>
<feature type="transmembrane region" description="Helical" evidence="8">
    <location>
        <begin position="6"/>
        <end position="23"/>
    </location>
</feature>
<protein>
    <recommendedName>
        <fullName evidence="12">Sulfatase N-terminal domain-containing protein</fullName>
    </recommendedName>
</protein>
<dbReference type="Pfam" id="PF08019">
    <property type="entry name" value="EptA_B_N"/>
    <property type="match status" value="1"/>
</dbReference>
<dbReference type="AlphaFoldDB" id="A0A382PSR6"/>
<keyword evidence="4" id="KW-0808">Transferase</keyword>
<dbReference type="InterPro" id="IPR040423">
    <property type="entry name" value="PEA_transferase"/>
</dbReference>
<sequence length="341" mass="39680">SYWHYKMILYLIMLGVIPSIFIYKFRINKVKRINLFLQSFVLIVVLISWTYLNANKLLWIDKYSSRLGARIMPWSYIGNTIRLQQLKHKYSSNQELLPPAQLEENDEKTIIILVIGEAARAENFSLYGYNRPTNSLLEKQGVIALDNTVSCATYTTLSLRCILSHKDVSTPFSKQYEPLPSYLQRHGVDVVWRTNNWGEPPMKVNTYQRSDELKRECKGDQCQYDEVLLSGLGERVRSSMQQNIFIVIHRWGSHGPSYYTRYAKQYEMFKPVCKSVELNQCTNHELVNAYDNSILYTDYFLTQTINLFQDLKTPAVMIYISDHGESLGEFGLYLHGVPYAV</sequence>
<keyword evidence="2" id="KW-1003">Cell membrane</keyword>
<dbReference type="SUPFAM" id="SSF53649">
    <property type="entry name" value="Alkaline phosphatase-like"/>
    <property type="match status" value="1"/>
</dbReference>
<keyword evidence="5 8" id="KW-0812">Transmembrane</keyword>
<evidence type="ECO:0000256" key="2">
    <source>
        <dbReference type="ARBA" id="ARBA00022475"/>
    </source>
</evidence>
<dbReference type="GO" id="GO:0005886">
    <property type="term" value="C:plasma membrane"/>
    <property type="evidence" value="ECO:0007669"/>
    <property type="project" value="UniProtKB-SubCell"/>
</dbReference>
<comment type="subcellular location">
    <subcellularLocation>
        <location evidence="1">Cell inner membrane</location>
        <topology evidence="1">Multi-pass membrane protein</topology>
    </subcellularLocation>
</comment>
<proteinExistence type="predicted"/>
<evidence type="ECO:0000256" key="6">
    <source>
        <dbReference type="ARBA" id="ARBA00022989"/>
    </source>
</evidence>
<gene>
    <name evidence="11" type="ORF">METZ01_LOCUS327895</name>
</gene>
<feature type="domain" description="Sulfatase N-terminal" evidence="9">
    <location>
        <begin position="111"/>
        <end position="339"/>
    </location>
</feature>
<evidence type="ECO:0000259" key="9">
    <source>
        <dbReference type="Pfam" id="PF00884"/>
    </source>
</evidence>
<dbReference type="PANTHER" id="PTHR30443:SF0">
    <property type="entry name" value="PHOSPHOETHANOLAMINE TRANSFERASE EPTA"/>
    <property type="match status" value="1"/>
</dbReference>
<name>A0A382PSR6_9ZZZZ</name>
<evidence type="ECO:0000259" key="10">
    <source>
        <dbReference type="Pfam" id="PF08019"/>
    </source>
</evidence>
<evidence type="ECO:0000256" key="1">
    <source>
        <dbReference type="ARBA" id="ARBA00004429"/>
    </source>
</evidence>
<dbReference type="InterPro" id="IPR017850">
    <property type="entry name" value="Alkaline_phosphatase_core_sf"/>
</dbReference>
<evidence type="ECO:0000256" key="8">
    <source>
        <dbReference type="SAM" id="Phobius"/>
    </source>
</evidence>
<feature type="non-terminal residue" evidence="11">
    <location>
        <position position="341"/>
    </location>
</feature>
<feature type="domain" description="Phosphoethanolamine transferase N-terminal" evidence="10">
    <location>
        <begin position="4"/>
        <end position="84"/>
    </location>
</feature>
<dbReference type="Gene3D" id="3.40.720.10">
    <property type="entry name" value="Alkaline Phosphatase, subunit A"/>
    <property type="match status" value="1"/>
</dbReference>
<evidence type="ECO:0000256" key="3">
    <source>
        <dbReference type="ARBA" id="ARBA00022519"/>
    </source>
</evidence>
<keyword evidence="3" id="KW-0997">Cell inner membrane</keyword>
<evidence type="ECO:0000256" key="7">
    <source>
        <dbReference type="ARBA" id="ARBA00023136"/>
    </source>
</evidence>
<evidence type="ECO:0000313" key="11">
    <source>
        <dbReference type="EMBL" id="SVC75041.1"/>
    </source>
</evidence>
<dbReference type="CDD" id="cd16017">
    <property type="entry name" value="LptA"/>
    <property type="match status" value="1"/>
</dbReference>